<protein>
    <submittedName>
        <fullName evidence="2">F-box protein PP2-B7</fullName>
    </submittedName>
</protein>
<comment type="caution">
    <text evidence="2">The sequence shown here is derived from an EMBL/GenBank/DDBJ whole genome shotgun (WGS) entry which is preliminary data.</text>
</comment>
<dbReference type="AlphaFoldDB" id="A0AAW2XVS5"/>
<dbReference type="SUPFAM" id="SSF81383">
    <property type="entry name" value="F-box domain"/>
    <property type="match status" value="1"/>
</dbReference>
<dbReference type="PANTHER" id="PTHR32278">
    <property type="entry name" value="F-BOX DOMAIN-CONTAINING PROTEIN"/>
    <property type="match status" value="1"/>
</dbReference>
<evidence type="ECO:0000259" key="1">
    <source>
        <dbReference type="Pfam" id="PF00646"/>
    </source>
</evidence>
<gene>
    <name evidence="2" type="ORF">Slati_1041400</name>
</gene>
<dbReference type="InterPro" id="IPR001810">
    <property type="entry name" value="F-box_dom"/>
</dbReference>
<dbReference type="Pfam" id="PF00646">
    <property type="entry name" value="F-box"/>
    <property type="match status" value="1"/>
</dbReference>
<dbReference type="InterPro" id="IPR036047">
    <property type="entry name" value="F-box-like_dom_sf"/>
</dbReference>
<dbReference type="EMBL" id="JACGWN010000003">
    <property type="protein sequence ID" value="KAL0457022.1"/>
    <property type="molecule type" value="Genomic_DNA"/>
</dbReference>
<evidence type="ECO:0000313" key="2">
    <source>
        <dbReference type="EMBL" id="KAL0457022.1"/>
    </source>
</evidence>
<proteinExistence type="predicted"/>
<name>A0AAW2XVS5_9LAMI</name>
<reference evidence="2" key="1">
    <citation type="submission" date="2020-06" db="EMBL/GenBank/DDBJ databases">
        <authorList>
            <person name="Li T."/>
            <person name="Hu X."/>
            <person name="Zhang T."/>
            <person name="Song X."/>
            <person name="Zhang H."/>
            <person name="Dai N."/>
            <person name="Sheng W."/>
            <person name="Hou X."/>
            <person name="Wei L."/>
        </authorList>
    </citation>
    <scope>NUCLEOTIDE SEQUENCE</scope>
    <source>
        <strain evidence="2">KEN1</strain>
        <tissue evidence="2">Leaf</tissue>
    </source>
</reference>
<dbReference type="PANTHER" id="PTHR32278:SF130">
    <property type="entry name" value="F-BOX DOMAIN-CONTAINING PROTEIN"/>
    <property type="match status" value="1"/>
</dbReference>
<dbReference type="Gene3D" id="1.20.1280.50">
    <property type="match status" value="1"/>
</dbReference>
<reference evidence="2" key="2">
    <citation type="journal article" date="2024" name="Plant">
        <title>Genomic evolution and insights into agronomic trait innovations of Sesamum species.</title>
        <authorList>
            <person name="Miao H."/>
            <person name="Wang L."/>
            <person name="Qu L."/>
            <person name="Liu H."/>
            <person name="Sun Y."/>
            <person name="Le M."/>
            <person name="Wang Q."/>
            <person name="Wei S."/>
            <person name="Zheng Y."/>
            <person name="Lin W."/>
            <person name="Duan Y."/>
            <person name="Cao H."/>
            <person name="Xiong S."/>
            <person name="Wang X."/>
            <person name="Wei L."/>
            <person name="Li C."/>
            <person name="Ma Q."/>
            <person name="Ju M."/>
            <person name="Zhao R."/>
            <person name="Li G."/>
            <person name="Mu C."/>
            <person name="Tian Q."/>
            <person name="Mei H."/>
            <person name="Zhang T."/>
            <person name="Gao T."/>
            <person name="Zhang H."/>
        </authorList>
    </citation>
    <scope>NUCLEOTIDE SEQUENCE</scope>
    <source>
        <strain evidence="2">KEN1</strain>
    </source>
</reference>
<feature type="domain" description="F-box" evidence="1">
    <location>
        <begin position="12"/>
        <end position="51"/>
    </location>
</feature>
<sequence length="74" mass="8097">MADENWETSPFCLLPELCIAKIVSFTSPRDACKAAAVSPVFKSVLESGIVWEGFLPPDYKEIISRSCSSVNFPA</sequence>
<accession>A0AAW2XVS5</accession>
<dbReference type="CDD" id="cd22162">
    <property type="entry name" value="F-box_AtSKIP3-like"/>
    <property type="match status" value="1"/>
</dbReference>
<organism evidence="2">
    <name type="scientific">Sesamum latifolium</name>
    <dbReference type="NCBI Taxonomy" id="2727402"/>
    <lineage>
        <taxon>Eukaryota</taxon>
        <taxon>Viridiplantae</taxon>
        <taxon>Streptophyta</taxon>
        <taxon>Embryophyta</taxon>
        <taxon>Tracheophyta</taxon>
        <taxon>Spermatophyta</taxon>
        <taxon>Magnoliopsida</taxon>
        <taxon>eudicotyledons</taxon>
        <taxon>Gunneridae</taxon>
        <taxon>Pentapetalae</taxon>
        <taxon>asterids</taxon>
        <taxon>lamiids</taxon>
        <taxon>Lamiales</taxon>
        <taxon>Pedaliaceae</taxon>
        <taxon>Sesamum</taxon>
    </lineage>
</organism>